<dbReference type="EMBL" id="UOEY01000058">
    <property type="protein sequence ID" value="VAW38299.1"/>
    <property type="molecule type" value="Genomic_DNA"/>
</dbReference>
<dbReference type="AlphaFoldDB" id="A0A3B0VN57"/>
<dbReference type="InterPro" id="IPR011460">
    <property type="entry name" value="Lcl_C"/>
</dbReference>
<gene>
    <name evidence="2" type="ORF">MNBD_DELTA04-1683</name>
</gene>
<protein>
    <recommendedName>
        <fullName evidence="1">Lcl C-terminal domain-containing protein</fullName>
    </recommendedName>
</protein>
<reference evidence="2" key="1">
    <citation type="submission" date="2018-06" db="EMBL/GenBank/DDBJ databases">
        <authorList>
            <person name="Zhirakovskaya E."/>
        </authorList>
    </citation>
    <scope>NUCLEOTIDE SEQUENCE</scope>
</reference>
<evidence type="ECO:0000259" key="1">
    <source>
        <dbReference type="Pfam" id="PF07603"/>
    </source>
</evidence>
<sequence length="151" mass="16974">MTRQSLVTIILVLFLLVTLPGCAKLTKKGKSGFVNLGNGICLNRATGQMWQIKRSKMISGLKAARAYVVQLNKTSKYHDWRLPTVYELYDLIFTFDIHRNGNCVIENKGKYWADKKNGEGMVGAWELGPECGIDRHYYSGGGKGYVRAVRP</sequence>
<organism evidence="2">
    <name type="scientific">hydrothermal vent metagenome</name>
    <dbReference type="NCBI Taxonomy" id="652676"/>
    <lineage>
        <taxon>unclassified sequences</taxon>
        <taxon>metagenomes</taxon>
        <taxon>ecological metagenomes</taxon>
    </lineage>
</organism>
<proteinExistence type="predicted"/>
<accession>A0A3B0VN57</accession>
<feature type="domain" description="Lcl C-terminal" evidence="1">
    <location>
        <begin position="42"/>
        <end position="150"/>
    </location>
</feature>
<dbReference type="Pfam" id="PF07603">
    <property type="entry name" value="Lcl_C"/>
    <property type="match status" value="1"/>
</dbReference>
<name>A0A3B0VN57_9ZZZZ</name>
<evidence type="ECO:0000313" key="2">
    <source>
        <dbReference type="EMBL" id="VAW38299.1"/>
    </source>
</evidence>